<dbReference type="Proteomes" id="UP000193144">
    <property type="component" value="Unassembled WGS sequence"/>
</dbReference>
<reference evidence="2 3" key="1">
    <citation type="submission" date="2016-07" db="EMBL/GenBank/DDBJ databases">
        <title>Pervasive Adenine N6-methylation of Active Genes in Fungi.</title>
        <authorList>
            <consortium name="DOE Joint Genome Institute"/>
            <person name="Mondo S.J."/>
            <person name="Dannebaum R.O."/>
            <person name="Kuo R.C."/>
            <person name="Labutti K."/>
            <person name="Haridas S."/>
            <person name="Kuo A."/>
            <person name="Salamov A."/>
            <person name="Ahrendt S.R."/>
            <person name="Lipzen A."/>
            <person name="Sullivan W."/>
            <person name="Andreopoulos W.B."/>
            <person name="Clum A."/>
            <person name="Lindquist E."/>
            <person name="Daum C."/>
            <person name="Ramamoorthy G.K."/>
            <person name="Gryganskyi A."/>
            <person name="Culley D."/>
            <person name="Magnuson J.K."/>
            <person name="James T.Y."/>
            <person name="O'Malley M.A."/>
            <person name="Stajich J.E."/>
            <person name="Spatafora J.W."/>
            <person name="Visel A."/>
            <person name="Grigoriev I.V."/>
        </authorList>
    </citation>
    <scope>NUCLEOTIDE SEQUENCE [LARGE SCALE GENOMIC DNA]</scope>
    <source>
        <strain evidence="2 3">CBS 115471</strain>
    </source>
</reference>
<gene>
    <name evidence="2" type="ORF">BCR34DRAFT_573136</name>
</gene>
<evidence type="ECO:0000313" key="3">
    <source>
        <dbReference type="Proteomes" id="UP000193144"/>
    </source>
</evidence>
<protein>
    <recommendedName>
        <fullName evidence="4">Secreted protein</fullName>
    </recommendedName>
</protein>
<proteinExistence type="predicted"/>
<keyword evidence="3" id="KW-1185">Reference proteome</keyword>
<accession>A0A1Y1Z2A4</accession>
<sequence length="74" mass="8254">MYQFLSLRAFLLDFLMSGSFSPAIHTQFPPYPEVFSRQFPHHTGRHGGKKIYHGNVSIANGRSGTALEEASLMA</sequence>
<feature type="signal peptide" evidence="1">
    <location>
        <begin position="1"/>
        <end position="26"/>
    </location>
</feature>
<name>A0A1Y1Z2A4_9PLEO</name>
<dbReference type="EMBL" id="MCFA01000141">
    <property type="protein sequence ID" value="ORY03955.1"/>
    <property type="molecule type" value="Genomic_DNA"/>
</dbReference>
<comment type="caution">
    <text evidence="2">The sequence shown here is derived from an EMBL/GenBank/DDBJ whole genome shotgun (WGS) entry which is preliminary data.</text>
</comment>
<keyword evidence="1" id="KW-0732">Signal</keyword>
<feature type="chain" id="PRO_5012801936" description="Secreted protein" evidence="1">
    <location>
        <begin position="27"/>
        <end position="74"/>
    </location>
</feature>
<evidence type="ECO:0000256" key="1">
    <source>
        <dbReference type="SAM" id="SignalP"/>
    </source>
</evidence>
<evidence type="ECO:0000313" key="2">
    <source>
        <dbReference type="EMBL" id="ORY03955.1"/>
    </source>
</evidence>
<evidence type="ECO:0008006" key="4">
    <source>
        <dbReference type="Google" id="ProtNLM"/>
    </source>
</evidence>
<dbReference type="AlphaFoldDB" id="A0A1Y1Z2A4"/>
<organism evidence="2 3">
    <name type="scientific">Clohesyomyces aquaticus</name>
    <dbReference type="NCBI Taxonomy" id="1231657"/>
    <lineage>
        <taxon>Eukaryota</taxon>
        <taxon>Fungi</taxon>
        <taxon>Dikarya</taxon>
        <taxon>Ascomycota</taxon>
        <taxon>Pezizomycotina</taxon>
        <taxon>Dothideomycetes</taxon>
        <taxon>Pleosporomycetidae</taxon>
        <taxon>Pleosporales</taxon>
        <taxon>Lindgomycetaceae</taxon>
        <taxon>Clohesyomyces</taxon>
    </lineage>
</organism>